<accession>A0A095AFN9</accession>
<feature type="binding site" evidence="7">
    <location>
        <position position="523"/>
    </location>
    <ligand>
        <name>Mg(2+)</name>
        <dbReference type="ChEBI" id="CHEBI:18420"/>
    </ligand>
</feature>
<evidence type="ECO:0000256" key="2">
    <source>
        <dbReference type="ARBA" id="ARBA00022801"/>
    </source>
</evidence>
<evidence type="ECO:0000256" key="1">
    <source>
        <dbReference type="ARBA" id="ARBA00010501"/>
    </source>
</evidence>
<dbReference type="Gene3D" id="3.40.50.12350">
    <property type="match status" value="2"/>
</dbReference>
<dbReference type="GO" id="GO:0046872">
    <property type="term" value="F:metal ion binding"/>
    <property type="evidence" value="ECO:0007669"/>
    <property type="project" value="UniProtKB-KW"/>
</dbReference>
<organism evidence="10">
    <name type="scientific">Schistosoma haematobium</name>
    <name type="common">Blood fluke</name>
    <dbReference type="NCBI Taxonomy" id="6185"/>
    <lineage>
        <taxon>Eukaryota</taxon>
        <taxon>Metazoa</taxon>
        <taxon>Spiralia</taxon>
        <taxon>Lophotrochozoa</taxon>
        <taxon>Platyhelminthes</taxon>
        <taxon>Trematoda</taxon>
        <taxon>Digenea</taxon>
        <taxon>Strigeidida</taxon>
        <taxon>Schistosomatoidea</taxon>
        <taxon>Schistosomatidae</taxon>
        <taxon>Schistosoma</taxon>
    </lineage>
</organism>
<evidence type="ECO:0000256" key="4">
    <source>
        <dbReference type="ARBA" id="ARBA00022912"/>
    </source>
</evidence>
<comment type="catalytic activity">
    <reaction evidence="5 8">
        <text>O-phospho-L-tyrosyl-[protein] + H2O = L-tyrosyl-[protein] + phosphate</text>
        <dbReference type="Rhea" id="RHEA:10684"/>
        <dbReference type="Rhea" id="RHEA-COMP:10136"/>
        <dbReference type="Rhea" id="RHEA-COMP:20101"/>
        <dbReference type="ChEBI" id="CHEBI:15377"/>
        <dbReference type="ChEBI" id="CHEBI:43474"/>
        <dbReference type="ChEBI" id="CHEBI:46858"/>
        <dbReference type="ChEBI" id="CHEBI:61978"/>
        <dbReference type="EC" id="3.1.3.48"/>
    </reaction>
</comment>
<evidence type="ECO:0000256" key="6">
    <source>
        <dbReference type="PIRSR" id="PIRSR628472-1"/>
    </source>
</evidence>
<dbReference type="EMBL" id="KL250512">
    <property type="protein sequence ID" value="KGB32676.1"/>
    <property type="molecule type" value="Genomic_DNA"/>
</dbReference>
<evidence type="ECO:0000256" key="3">
    <source>
        <dbReference type="ARBA" id="ARBA00022842"/>
    </source>
</evidence>
<feature type="compositionally biased region" description="Low complexity" evidence="9">
    <location>
        <begin position="626"/>
        <end position="636"/>
    </location>
</feature>
<evidence type="ECO:0000256" key="9">
    <source>
        <dbReference type="SAM" id="MobiDB-lite"/>
    </source>
</evidence>
<feature type="binding site" evidence="7">
    <location>
        <position position="521"/>
    </location>
    <ligand>
        <name>Mg(2+)</name>
        <dbReference type="ChEBI" id="CHEBI:18420"/>
    </ligand>
</feature>
<comment type="cofactor">
    <cofactor evidence="7 8">
        <name>Mg(2+)</name>
        <dbReference type="ChEBI" id="CHEBI:18420"/>
    </cofactor>
    <text evidence="7 8">Binds 1 Mg(2+) ion per subunit.</text>
</comment>
<feature type="active site" description="Nucleophile" evidence="6">
    <location>
        <position position="521"/>
    </location>
</feature>
<sequence length="776" mass="88398">MSTIIQENDDHFTDEPSTKRTKYLFETSSSNNEEGFNQNASFNSLIEENFIKLRSTNILSSVSPYLGTDNATINNMSSSSDLNIPQCDHGNEFALSKSHPSSCHLSSTNIESVSLRGNLDSYSSIALNKPPTSQQQPHQYPHYQHSEQLENLCTEMSNPTSDKLLHVLSTSSSTSSFTHKNDLNCPGTSNDVIKTSELPAAKITCSNIQQFISNGNYITTTSNNNSLLLMNNESLNNSSDHLSISEESDVNTPSIFCQYQSLITTTNTTATTTTKKAFTAISNVTTKSDNEIELMNSNGCNVDLMPNFTESNENNHNSPKSINNTLNLFKISNSSYPITTNHIKDSYFPSMLIHDNLLSEENQYSINEQSWIISENINNQNYFNTHVQNNHHNNNNQQFYLPFNDHYKKYQQNTYNHYEMINSTKNNILQQEKEEPITCSLNSTVLSNLYNNNNNNNNDNYIKTKIMNSMRLNSINEALHISYQPQHQHYEHSNLQHQQLNINYKDLDKSDDKFTRIFIWDLDETLIIFHTLLTGYYAHRYGKDPAVAGSYGLRMEELIYNLADTYLFFNELEECDQVHIDDIRGDDNYQDLMNYRSDNEAYGENSSTISQSIILSSSSSTTATTTTTVHASMTSSLETSSPINGSMLSPPPISSVAPLTNMTGEIPTRVNTPTLHGSMEWMRKLGFRYRRIREIYNYSRHNVSVLLGYPKANQWIHLKNNLDILTDHWLSMAIKATEKINNREDSVNIIFHWPFWRINTHSDLNALNHALDLGYL</sequence>
<dbReference type="InterPro" id="IPR028472">
    <property type="entry name" value="EYA"/>
</dbReference>
<evidence type="ECO:0000313" key="10">
    <source>
        <dbReference type="EMBL" id="KGB32676.1"/>
    </source>
</evidence>
<dbReference type="InterPro" id="IPR038102">
    <property type="entry name" value="EYA_dom_sf"/>
</dbReference>
<gene>
    <name evidence="10" type="ORF">MS3_00801</name>
</gene>
<dbReference type="GO" id="GO:0045739">
    <property type="term" value="P:positive regulation of DNA repair"/>
    <property type="evidence" value="ECO:0007669"/>
    <property type="project" value="TreeGrafter"/>
</dbReference>
<dbReference type="PANTHER" id="PTHR10190">
    <property type="entry name" value="EYES ABSENT"/>
    <property type="match status" value="1"/>
</dbReference>
<dbReference type="GO" id="GO:0005634">
    <property type="term" value="C:nucleus"/>
    <property type="evidence" value="ECO:0007669"/>
    <property type="project" value="TreeGrafter"/>
</dbReference>
<dbReference type="GO" id="GO:0004725">
    <property type="term" value="F:protein tyrosine phosphatase activity"/>
    <property type="evidence" value="ECO:0007669"/>
    <property type="project" value="UniProtKB-EC"/>
</dbReference>
<name>A0A095AFN9_SCHHA</name>
<evidence type="ECO:0000256" key="7">
    <source>
        <dbReference type="PIRSR" id="PIRSR628472-2"/>
    </source>
</evidence>
<dbReference type="STRING" id="6185.A0A095AFN9"/>
<dbReference type="AlphaFoldDB" id="A0A095AFN9"/>
<evidence type="ECO:0000256" key="5">
    <source>
        <dbReference type="ARBA" id="ARBA00051722"/>
    </source>
</evidence>
<comment type="similarity">
    <text evidence="1 8">Belongs to the HAD-like hydrolase superfamily. EYA family.</text>
</comment>
<evidence type="ECO:0000256" key="8">
    <source>
        <dbReference type="RuleBase" id="RU362036"/>
    </source>
</evidence>
<keyword evidence="3 7" id="KW-0460">Magnesium</keyword>
<dbReference type="EC" id="3.1.3.48" evidence="8"/>
<keyword evidence="8" id="KW-0804">Transcription</keyword>
<keyword evidence="8" id="KW-0805">Transcription regulation</keyword>
<dbReference type="GO" id="GO:2001240">
    <property type="term" value="P:negative regulation of extrinsic apoptotic signaling pathway in absence of ligand"/>
    <property type="evidence" value="ECO:0007669"/>
    <property type="project" value="TreeGrafter"/>
</dbReference>
<reference evidence="10" key="1">
    <citation type="journal article" date="2012" name="Nat. Genet.">
        <title>Whole-genome sequence of Schistosoma haematobium.</title>
        <authorList>
            <person name="Young N.D."/>
            <person name="Jex A.R."/>
            <person name="Li B."/>
            <person name="Liu S."/>
            <person name="Yang L."/>
            <person name="Xiong Z."/>
            <person name="Li Y."/>
            <person name="Cantacessi C."/>
            <person name="Hall R.S."/>
            <person name="Xu X."/>
            <person name="Chen F."/>
            <person name="Wu X."/>
            <person name="Zerlotini A."/>
            <person name="Oliveira G."/>
            <person name="Hofmann A."/>
            <person name="Zhang G."/>
            <person name="Fang X."/>
            <person name="Kang Y."/>
            <person name="Campbell B.E."/>
            <person name="Loukas A."/>
            <person name="Ranganathan S."/>
            <person name="Rollinson D."/>
            <person name="Rinaldi G."/>
            <person name="Brindley P.J."/>
            <person name="Yang H."/>
            <person name="Wang J."/>
            <person name="Wang J."/>
            <person name="Gasser R.B."/>
        </authorList>
    </citation>
    <scope>NUCLEOTIDE SEQUENCE [LARGE SCALE GENOMIC DNA]</scope>
</reference>
<feature type="region of interest" description="Disordered" evidence="9">
    <location>
        <begin position="626"/>
        <end position="645"/>
    </location>
</feature>
<protein>
    <recommendedName>
        <fullName evidence="8">Eyes absent homolog</fullName>
        <ecNumber evidence="8">3.1.3.48</ecNumber>
    </recommendedName>
</protein>
<keyword evidence="7 8" id="KW-0479">Metal-binding</keyword>
<dbReference type="PANTHER" id="PTHR10190:SF16">
    <property type="entry name" value="DEVELOPMENTAL PROTEIN EYES ABSENT"/>
    <property type="match status" value="1"/>
</dbReference>
<feature type="active site" description="Proton donor" evidence="6">
    <location>
        <position position="523"/>
    </location>
</feature>
<keyword evidence="4 8" id="KW-0904">Protein phosphatase</keyword>
<dbReference type="GO" id="GO:0030154">
    <property type="term" value="P:cell differentiation"/>
    <property type="evidence" value="ECO:0007669"/>
    <property type="project" value="TreeGrafter"/>
</dbReference>
<proteinExistence type="inferred from homology"/>
<keyword evidence="2 8" id="KW-0378">Hydrolase</keyword>